<feature type="compositionally biased region" description="Basic and acidic residues" evidence="13">
    <location>
        <begin position="1"/>
        <end position="23"/>
    </location>
</feature>
<protein>
    <recommendedName>
        <fullName evidence="1">RNA-directed DNA polymerase</fullName>
        <ecNumber evidence="1">2.7.7.49</ecNumber>
    </recommendedName>
</protein>
<keyword evidence="19" id="KW-1185">Reference proteome</keyword>
<dbReference type="PANTHER" id="PTHR37984">
    <property type="entry name" value="PROTEIN CBG26694"/>
    <property type="match status" value="1"/>
</dbReference>
<dbReference type="CDD" id="cd01647">
    <property type="entry name" value="RT_LTR"/>
    <property type="match status" value="2"/>
</dbReference>
<dbReference type="EMBL" id="CP092871">
    <property type="protein sequence ID" value="UYV72398.1"/>
    <property type="molecule type" value="Genomic_DNA"/>
</dbReference>
<dbReference type="Pfam" id="PF00078">
    <property type="entry name" value="RVT_1"/>
    <property type="match status" value="4"/>
</dbReference>
<feature type="non-terminal residue" evidence="18">
    <location>
        <position position="1"/>
    </location>
</feature>
<dbReference type="PROSITE" id="PS50158">
    <property type="entry name" value="ZF_CCHC"/>
    <property type="match status" value="1"/>
</dbReference>
<evidence type="ECO:0000259" key="16">
    <source>
        <dbReference type="PROSITE" id="PS50878"/>
    </source>
</evidence>
<feature type="domain" description="Peptidase A2" evidence="15">
    <location>
        <begin position="364"/>
        <end position="441"/>
    </location>
</feature>
<feature type="domain" description="Reverse transcriptase" evidence="16">
    <location>
        <begin position="644"/>
        <end position="823"/>
    </location>
</feature>
<feature type="domain" description="Integrase catalytic" evidence="17">
    <location>
        <begin position="1175"/>
        <end position="1334"/>
    </location>
</feature>
<evidence type="ECO:0000256" key="5">
    <source>
        <dbReference type="ARBA" id="ARBA00022759"/>
    </source>
</evidence>
<dbReference type="Gene3D" id="3.30.420.10">
    <property type="entry name" value="Ribonuclease H-like superfamily/Ribonuclease H"/>
    <property type="match status" value="1"/>
</dbReference>
<gene>
    <name evidence="18" type="ORF">LAZ67_9002947</name>
</gene>
<dbReference type="SUPFAM" id="SSF53098">
    <property type="entry name" value="Ribonuclease H-like"/>
    <property type="match status" value="1"/>
</dbReference>
<feature type="region of interest" description="Disordered" evidence="13">
    <location>
        <begin position="1470"/>
        <end position="1493"/>
    </location>
</feature>
<dbReference type="PROSITE" id="PS50878">
    <property type="entry name" value="RT_POL"/>
    <property type="match status" value="2"/>
</dbReference>
<dbReference type="InterPro" id="IPR043128">
    <property type="entry name" value="Rev_trsase/Diguanyl_cyclase"/>
</dbReference>
<name>A0ABY6KUP3_9ARAC</name>
<feature type="compositionally biased region" description="Basic residues" evidence="13">
    <location>
        <begin position="1507"/>
        <end position="1525"/>
    </location>
</feature>
<dbReference type="Pfam" id="PF00665">
    <property type="entry name" value="rve"/>
    <property type="match status" value="1"/>
</dbReference>
<feature type="region of interest" description="Disordered" evidence="13">
    <location>
        <begin position="210"/>
        <end position="299"/>
    </location>
</feature>
<evidence type="ECO:0000259" key="15">
    <source>
        <dbReference type="PROSITE" id="PS50175"/>
    </source>
</evidence>
<keyword evidence="12" id="KW-0862">Zinc</keyword>
<dbReference type="EC" id="2.7.7.49" evidence="1"/>
<evidence type="ECO:0000256" key="11">
    <source>
        <dbReference type="ARBA" id="ARBA00023268"/>
    </source>
</evidence>
<dbReference type="Pfam" id="PF17919">
    <property type="entry name" value="RT_RNaseH_2"/>
    <property type="match status" value="2"/>
</dbReference>
<dbReference type="InterPro" id="IPR000477">
    <property type="entry name" value="RT_dom"/>
</dbReference>
<dbReference type="InterPro" id="IPR036397">
    <property type="entry name" value="RNaseH_sf"/>
</dbReference>
<keyword evidence="7" id="KW-0460">Magnesium</keyword>
<evidence type="ECO:0000313" key="19">
    <source>
        <dbReference type="Proteomes" id="UP001235939"/>
    </source>
</evidence>
<dbReference type="CDD" id="cd00303">
    <property type="entry name" value="retropepsin_like"/>
    <property type="match status" value="2"/>
</dbReference>
<sequence>MVETRSGKMQDPAQEKIQAEESAKPQPSATIGRDASSDPVVLNPNIDIPKYDGTEDPRPWIESLEEIGFLYHWADYIISRYAAMNMTGSAKTWLNLHKASFTSWENIKIRLIQDFSLDANKEELRMKLNRMQHWNEPAIRFAEDILVLCNKVDPAMEEETKIEHVIGGLKKEYSFALYLNPPKTTDDLLVVCKKMDYFEKKYRERVEKSRNLYNGPRYSRPQQQSRYVPPTAARNYQTTSRPQAPVSNNYKNDSPPTPRQYRNNFPQPSTPRRPYNPNFVPKPNLQRNTYNKSQEVSKNRTEDGRPICFKCNKPGHVARYCRVKFIRILEEDPADTQEKVEEKCQMNETSEKSGPRLYADIGTFEALVDTGADLSVVDLRTALDTGHGISKLAKICAGPDGKKLDMVGSIFLNIKIDDETLSHNFVILKTHLRTLILGRDFLKKMNAKIDCKQETIKYDLTNNHDEINFEMLKIKSAKDSIVPECSMKLIKALVETEDGEYIIEESSKMFQTNGLRLARSLINVINRETHIWITNPYPRPLKIMKNQTLAFGSSPAKINVSREREVEKNEEPRFQINENLSSKEQKELKQVLERYGDLFSSRLGRTNLAKHRIDTEDAKPIKHKPYRVSAKERDIIKEQIDEMLTEGIIRPSSSPWSFPVILVKKRDGKYRFCVDYRKLNNVTVKDVYPIPRIDEVMDTLQGSTHFSAIDLRSGYWQVEVEERDKEKTAFTTAHGLYEFNVMPFGLCNAPATFERNMENMLGNLRWQICLCYLDDVIIYSPDFPTHLKRLEAVFRCFRESNLRLNDKKCRFAFEELEILGYITSKHGIKPAEHNIKAVRNFPRPKKVKEVQSFLGMCSYYRKFIKDFSKIADPLTNLIKKSVSFTWTERQEEAFQTLKTALLSPPILGHFNPNAPTYVHTDASNIGIGATLVQDIGGEEKVISYLSRTLSKAEQNYSTTEKECLAVVWSMSKLRPYLYGRHFKIVTDHHALCWLKNLKDPTGRLARWALKIQEYDFDIIHKSGKKHLDADGLSRGPLPETDWDEDFERLFLNQITDEEDKFIESVKKNLNGSRRSIAQNFKEEDGCLFKKNPNPEGRAWLLVVPENKKREIMKEYHNHMSNGHLGVARTMYRIKSKYFWPSMLKDVSEFVKTCHLCQSRKGSNQLPSGLLQPIPPANFPFERIGIDFVGPLPSTKNRKNWIIVLSDYYIRYAETRAVSEATVKEVSKFLVEDIFLRHGAPQYLISDRGSQFTSNLMKEVMKTCKIKHCFTTSYHPQTNGLTERLNRTLINMLSMYVNTDQKNWDEILPFITHAYNTTIQETTGYSPFFLMFGREPTSLLDDRNISVDIDKDDYDEYIKHHLDKINRTRKLVINNTIKTQERMKKNYDKKHMERSYEPGELVAVWTPIRKIGKCEKLLRKYFGPYRILKKLSNVNYLIEPKDNPGQDPLIVHVSRIKPYFERIDEVNHEDVTTSGEGEAQGHNGPNSQQKCPISVHPTGQLLHKVYTRKHRNKRDTRTKRRQKHHKDTCTITDGTTTPLTRDIETIHAIQQPHNRKTLRSFLSAVNAYKKCIPDYARLRTPLNNLLKKDVTWVWDDKCQKAFTSLKDNLTTHSTLHLYQEGLPCQVYCNASTLGIAGVLKQAHPDGKNYPVQYFSRALRSHKRNYSSSELECLAIVESVAKFGVYLMDRKFTIFSDHHALQWLKTIKTCQRFKNKNVAFGAVEKDTKEKKMAENPNNRLQKFNGSKSAIRPESWIKLYDFENNSLKEDEKIKNLMYYLTDSALEWYADEIISNPAIKKWEVIKEKLIQRFGSYNANPIFSASHRRLKREESIENYFQDKIRLLNQTHLTKEEKIHLLTDGLPNDWKDLIVAAQPTDATKWFHIAASIEQNRASIQFKPKNKIHLATKNNDNRKNVCPFWCPICSKKGIKIKHWVTDCEDYDPNYKKDRPNQNTSVKQVCGAPELLNVSTLTNTPTQGAFKLINISVEVNGIPAQAIVDTGATVSIINWRLFKRTRLQLQPNSDIHISQADGVTRTCGSLQTKVRIDKLIKPVTLHVMKNFKYPLLIGLDVASLFNLLIDVRDKTIYTKFDGSQNPILVNHLEEIRKHELKEFLEHNRNVFSQHAIDLGKVAIQHKIITKSEQPISLRPYRRPLKEYEEIAEQVKELLEHKLIRTSDSPWAFPVVMVPKKDGNKRMCIDYRRLNEITLDDRQPLPHTQDMFDRLHGSRFFSTLDVAWGYWQIEMDPQSIQKTAFVTNDGELLWKGTCSFQDDILVYTKTWQEHIELLSKVFDKLRQYNMKLKLSKCIFGRTEVKYLGHIISHNQLKPDPGKVKSIHDFPRPDTVKKVRQFMGLANYYRKFVKDFSKISFPLVRLTRKNQPFIWNEEVEESFAKLKMALSTKPVLAIYNPDYPSKVYTDASKYGIGAILTQIGPDNEEHVIAYYSKTLQPHQENYSAYEMECLAVIQATDHFHPKGLLEKNKTYQEKNGKDLKLVMNSKTLLTDKEIGNELAEHFSNQFSKEKEEDQPNITYNHQEEKMLTMTTPNEVKEVIKYLANHKAPGHDNITPKIAKNLPIKWIVFLAGVFNAALHLCYYPKVWKHAIIIPIPKKSAKSPEDLRPISLLPTIGKIYERIILRRLQRYLDNSNFIIPQQFGFRRGHSTTHQLIAVMDYIQIRRSHKEVVGAVFLDFAKAFDKVWHNGLIKKLTKHQFPSDIINFMQNYLQGRTFSVKQGNFITEPKPIQTGVAQGSILGPYLFNIYINDIPLHSKCKLKLFADDTAILFNSKSVDLLVTQLQNYLNDIIKWCDEWKLDINPTKTQAIVFPSRDNKNFKPQTNLTVNSSTISWADHAKYLGVTLDSKLKFNLHVQNTIRKAKIAKIALSSLLNFKSNLTTKHKITLYKTCILPIITYALPVWGKYITPTDKKRIDAFIRICLRTTIGAPFNLSNKILKEDLNQPNIEEIYQDSATRLFSQFQKSSNPTIQEIVQNQ</sequence>
<dbReference type="PROSITE" id="PS50994">
    <property type="entry name" value="INTEGRASE"/>
    <property type="match status" value="1"/>
</dbReference>
<dbReference type="CDD" id="cd09274">
    <property type="entry name" value="RNase_HI_RT_Ty3"/>
    <property type="match status" value="2"/>
</dbReference>
<dbReference type="Gene3D" id="3.30.70.270">
    <property type="match status" value="5"/>
</dbReference>
<dbReference type="SUPFAM" id="SSF50630">
    <property type="entry name" value="Acid proteases"/>
    <property type="match status" value="2"/>
</dbReference>
<feature type="region of interest" description="Disordered" evidence="13">
    <location>
        <begin position="1507"/>
        <end position="1532"/>
    </location>
</feature>
<keyword evidence="10" id="KW-0695">RNA-directed DNA polymerase</keyword>
<dbReference type="InterPro" id="IPR054465">
    <property type="entry name" value="Integrase_p58-like_C"/>
</dbReference>
<evidence type="ECO:0000256" key="8">
    <source>
        <dbReference type="ARBA" id="ARBA00022884"/>
    </source>
</evidence>
<keyword evidence="2" id="KW-0808">Transferase</keyword>
<evidence type="ECO:0000256" key="7">
    <source>
        <dbReference type="ARBA" id="ARBA00022842"/>
    </source>
</evidence>
<keyword evidence="4" id="KW-0540">Nuclease</keyword>
<dbReference type="InterPro" id="IPR001995">
    <property type="entry name" value="Peptidase_A2_cat"/>
</dbReference>
<feature type="compositionally biased region" description="Polar residues" evidence="13">
    <location>
        <begin position="285"/>
        <end position="294"/>
    </location>
</feature>
<proteinExistence type="predicted"/>
<keyword evidence="3" id="KW-0548">Nucleotidyltransferase</keyword>
<evidence type="ECO:0000259" key="14">
    <source>
        <dbReference type="PROSITE" id="PS50158"/>
    </source>
</evidence>
<keyword evidence="6" id="KW-0378">Hydrolase</keyword>
<dbReference type="SMART" id="SM00343">
    <property type="entry name" value="ZnF_C2HC"/>
    <property type="match status" value="1"/>
</dbReference>
<dbReference type="PANTHER" id="PTHR37984:SF5">
    <property type="entry name" value="PROTEIN NYNRIN-LIKE"/>
    <property type="match status" value="1"/>
</dbReference>
<dbReference type="Pfam" id="PF17917">
    <property type="entry name" value="RT_RNaseH"/>
    <property type="match status" value="1"/>
</dbReference>
<dbReference type="Pfam" id="PF17921">
    <property type="entry name" value="Integrase_H2C2"/>
    <property type="match status" value="1"/>
</dbReference>
<dbReference type="InterPro" id="IPR001969">
    <property type="entry name" value="Aspartic_peptidase_AS"/>
</dbReference>
<dbReference type="InterPro" id="IPR041577">
    <property type="entry name" value="RT_RNaseH_2"/>
</dbReference>
<evidence type="ECO:0000256" key="6">
    <source>
        <dbReference type="ARBA" id="ARBA00022801"/>
    </source>
</evidence>
<dbReference type="InterPro" id="IPR001584">
    <property type="entry name" value="Integrase_cat-core"/>
</dbReference>
<dbReference type="Proteomes" id="UP001235939">
    <property type="component" value="Chromosome 09"/>
</dbReference>
<dbReference type="PROSITE" id="PS50175">
    <property type="entry name" value="ASP_PROT_RETROV"/>
    <property type="match status" value="1"/>
</dbReference>
<evidence type="ECO:0000256" key="9">
    <source>
        <dbReference type="ARBA" id="ARBA00022908"/>
    </source>
</evidence>
<dbReference type="Gene3D" id="2.40.70.10">
    <property type="entry name" value="Acid Proteases"/>
    <property type="match status" value="2"/>
</dbReference>
<dbReference type="SUPFAM" id="SSF56672">
    <property type="entry name" value="DNA/RNA polymerases"/>
    <property type="match status" value="4"/>
</dbReference>
<dbReference type="Pfam" id="PF22938">
    <property type="entry name" value="Integrase_p58_C"/>
    <property type="match status" value="1"/>
</dbReference>
<keyword evidence="9" id="KW-0229">DNA integration</keyword>
<evidence type="ECO:0000256" key="12">
    <source>
        <dbReference type="PROSITE-ProRule" id="PRU00047"/>
    </source>
</evidence>
<feature type="compositionally biased region" description="Polar residues" evidence="13">
    <location>
        <begin position="234"/>
        <end position="267"/>
    </location>
</feature>
<dbReference type="Pfam" id="PF00077">
    <property type="entry name" value="RVP"/>
    <property type="match status" value="1"/>
</dbReference>
<dbReference type="InterPro" id="IPR041373">
    <property type="entry name" value="RT_RNaseH"/>
</dbReference>
<dbReference type="InterPro" id="IPR018061">
    <property type="entry name" value="Retropepsins"/>
</dbReference>
<reference evidence="18 19" key="1">
    <citation type="submission" date="2022-01" db="EMBL/GenBank/DDBJ databases">
        <title>A chromosomal length assembly of Cordylochernes scorpioides.</title>
        <authorList>
            <person name="Zeh D."/>
            <person name="Zeh J."/>
        </authorList>
    </citation>
    <scope>NUCLEOTIDE SEQUENCE [LARGE SCALE GENOMIC DNA]</scope>
    <source>
        <strain evidence="18">IN4F17</strain>
        <tissue evidence="18">Whole Body</tissue>
    </source>
</reference>
<evidence type="ECO:0000259" key="17">
    <source>
        <dbReference type="PROSITE" id="PS50994"/>
    </source>
</evidence>
<keyword evidence="12" id="KW-0479">Metal-binding</keyword>
<evidence type="ECO:0000256" key="13">
    <source>
        <dbReference type="SAM" id="MobiDB-lite"/>
    </source>
</evidence>
<dbReference type="InterPro" id="IPR043502">
    <property type="entry name" value="DNA/RNA_pol_sf"/>
</dbReference>
<dbReference type="InterPro" id="IPR041588">
    <property type="entry name" value="Integrase_H2C2"/>
</dbReference>
<dbReference type="Pfam" id="PF13975">
    <property type="entry name" value="gag-asp_proteas"/>
    <property type="match status" value="1"/>
</dbReference>
<keyword evidence="12" id="KW-0863">Zinc-finger</keyword>
<evidence type="ECO:0000256" key="3">
    <source>
        <dbReference type="ARBA" id="ARBA00022695"/>
    </source>
</evidence>
<evidence type="ECO:0000313" key="18">
    <source>
        <dbReference type="EMBL" id="UYV72398.1"/>
    </source>
</evidence>
<evidence type="ECO:0000256" key="2">
    <source>
        <dbReference type="ARBA" id="ARBA00022679"/>
    </source>
</evidence>
<feature type="domain" description="CCHC-type" evidence="14">
    <location>
        <begin position="308"/>
        <end position="322"/>
    </location>
</feature>
<dbReference type="Gene3D" id="1.10.340.70">
    <property type="match status" value="1"/>
</dbReference>
<feature type="region of interest" description="Disordered" evidence="13">
    <location>
        <begin position="1"/>
        <end position="50"/>
    </location>
</feature>
<organism evidence="18 19">
    <name type="scientific">Cordylochernes scorpioides</name>
    <dbReference type="NCBI Taxonomy" id="51811"/>
    <lineage>
        <taxon>Eukaryota</taxon>
        <taxon>Metazoa</taxon>
        <taxon>Ecdysozoa</taxon>
        <taxon>Arthropoda</taxon>
        <taxon>Chelicerata</taxon>
        <taxon>Arachnida</taxon>
        <taxon>Pseudoscorpiones</taxon>
        <taxon>Cheliferoidea</taxon>
        <taxon>Chernetidae</taxon>
        <taxon>Cordylochernes</taxon>
    </lineage>
</organism>
<dbReference type="Gene3D" id="3.10.10.10">
    <property type="entry name" value="HIV Type 1 Reverse Transcriptase, subunit A, domain 1"/>
    <property type="match status" value="2"/>
</dbReference>
<accession>A0ABY6KUP3</accession>
<keyword evidence="5" id="KW-0255">Endonuclease</keyword>
<dbReference type="InterPro" id="IPR001878">
    <property type="entry name" value="Znf_CCHC"/>
</dbReference>
<evidence type="ECO:0000256" key="1">
    <source>
        <dbReference type="ARBA" id="ARBA00012493"/>
    </source>
</evidence>
<dbReference type="InterPro" id="IPR012337">
    <property type="entry name" value="RNaseH-like_sf"/>
</dbReference>
<keyword evidence="8" id="KW-0694">RNA-binding</keyword>
<dbReference type="CDD" id="cd01650">
    <property type="entry name" value="RT_nLTR_like"/>
    <property type="match status" value="1"/>
</dbReference>
<evidence type="ECO:0000256" key="10">
    <source>
        <dbReference type="ARBA" id="ARBA00022918"/>
    </source>
</evidence>
<dbReference type="InterPro" id="IPR050951">
    <property type="entry name" value="Retrovirus_Pol_polyprotein"/>
</dbReference>
<feature type="domain" description="Reverse transcriptase" evidence="16">
    <location>
        <begin position="2585"/>
        <end position="2854"/>
    </location>
</feature>
<dbReference type="PROSITE" id="PS00141">
    <property type="entry name" value="ASP_PROTEASE"/>
    <property type="match status" value="2"/>
</dbReference>
<keyword evidence="11" id="KW-0511">Multifunctional enzyme</keyword>
<evidence type="ECO:0000256" key="4">
    <source>
        <dbReference type="ARBA" id="ARBA00022722"/>
    </source>
</evidence>
<dbReference type="InterPro" id="IPR021109">
    <property type="entry name" value="Peptidase_aspartic_dom_sf"/>
</dbReference>